<accession>A0A7N0VCV0</accession>
<sequence length="261" mass="28322">MFFFILAGFLSSNSARDGNIVDVVKYGAKGDGQTDDAPAFQEAWKDACSGGGTFLIPEGNTFLLYPIEFEGPCKASGVHVQVLGKIVSPTKAQAWEEQCNDWISFRKIDNLIVDGSGEFDGNGKVWWSKRLNCGDRPTNVAFNECTNLKVSGINSRNSGRNHFSISHCDNAVISNITAIAPEEMFYVFQKSAVDISDVKFLDIQGTCQGEHAISFNCSSYGSGCTDIEIKNVKITGNDGVDAFCKNAHVEQSLTSPKVICS</sequence>
<keyword evidence="9" id="KW-0732">Signal</keyword>
<dbReference type="InterPro" id="IPR000743">
    <property type="entry name" value="Glyco_hydro_28"/>
</dbReference>
<evidence type="ECO:0000256" key="6">
    <source>
        <dbReference type="ARBA" id="ARBA00023295"/>
    </source>
</evidence>
<dbReference type="OMA" id="DCENWIS"/>
<evidence type="ECO:0000256" key="9">
    <source>
        <dbReference type="SAM" id="SignalP"/>
    </source>
</evidence>
<dbReference type="Pfam" id="PF00295">
    <property type="entry name" value="Glyco_hydro_28"/>
    <property type="match status" value="2"/>
</dbReference>
<dbReference type="GO" id="GO:0004650">
    <property type="term" value="F:polygalacturonase activity"/>
    <property type="evidence" value="ECO:0007669"/>
    <property type="project" value="InterPro"/>
</dbReference>
<keyword evidence="3" id="KW-0134">Cell wall</keyword>
<evidence type="ECO:0000256" key="5">
    <source>
        <dbReference type="ARBA" id="ARBA00022801"/>
    </source>
</evidence>
<evidence type="ECO:0000256" key="3">
    <source>
        <dbReference type="ARBA" id="ARBA00022512"/>
    </source>
</evidence>
<keyword evidence="7" id="KW-0961">Cell wall biogenesis/degradation</keyword>
<feature type="chain" id="PRO_5029461673" description="Polygalacturonase" evidence="9">
    <location>
        <begin position="16"/>
        <end position="261"/>
    </location>
</feature>
<dbReference type="GO" id="GO:0071555">
    <property type="term" value="P:cell wall organization"/>
    <property type="evidence" value="ECO:0007669"/>
    <property type="project" value="UniProtKB-KW"/>
</dbReference>
<keyword evidence="11" id="KW-1185">Reference proteome</keyword>
<dbReference type="AlphaFoldDB" id="A0A7N0VCV0"/>
<evidence type="ECO:0000256" key="4">
    <source>
        <dbReference type="ARBA" id="ARBA00022525"/>
    </source>
</evidence>
<organism evidence="10 11">
    <name type="scientific">Kalanchoe fedtschenkoi</name>
    <name type="common">Lavender scallops</name>
    <name type="synonym">South American air plant</name>
    <dbReference type="NCBI Taxonomy" id="63787"/>
    <lineage>
        <taxon>Eukaryota</taxon>
        <taxon>Viridiplantae</taxon>
        <taxon>Streptophyta</taxon>
        <taxon>Embryophyta</taxon>
        <taxon>Tracheophyta</taxon>
        <taxon>Spermatophyta</taxon>
        <taxon>Magnoliopsida</taxon>
        <taxon>eudicotyledons</taxon>
        <taxon>Gunneridae</taxon>
        <taxon>Pentapetalae</taxon>
        <taxon>Saxifragales</taxon>
        <taxon>Crassulaceae</taxon>
        <taxon>Kalanchoe</taxon>
    </lineage>
</organism>
<evidence type="ECO:0000256" key="1">
    <source>
        <dbReference type="ARBA" id="ARBA00004191"/>
    </source>
</evidence>
<dbReference type="EnsemblPlants" id="Kaladp0487s0004.1.v1.1">
    <property type="protein sequence ID" value="Kaladp0487s0004.1.v1.1"/>
    <property type="gene ID" value="Kaladp0487s0004.v1.1"/>
</dbReference>
<name>A0A7N0VCV0_KALFE</name>
<dbReference type="PANTHER" id="PTHR31375">
    <property type="match status" value="1"/>
</dbReference>
<protein>
    <recommendedName>
        <fullName evidence="12">Polygalacturonase</fullName>
    </recommendedName>
</protein>
<dbReference type="Gramene" id="Kaladp0487s0004.1.v1.1">
    <property type="protein sequence ID" value="Kaladp0487s0004.1.v1.1"/>
    <property type="gene ID" value="Kaladp0487s0004.v1.1"/>
</dbReference>
<evidence type="ECO:0000256" key="8">
    <source>
        <dbReference type="RuleBase" id="RU361169"/>
    </source>
</evidence>
<dbReference type="InterPro" id="IPR012334">
    <property type="entry name" value="Pectin_lyas_fold"/>
</dbReference>
<feature type="signal peptide" evidence="9">
    <location>
        <begin position="1"/>
        <end position="15"/>
    </location>
</feature>
<reference evidence="10" key="1">
    <citation type="submission" date="2021-01" db="UniProtKB">
        <authorList>
            <consortium name="EnsemblPlants"/>
        </authorList>
    </citation>
    <scope>IDENTIFICATION</scope>
</reference>
<dbReference type="Gene3D" id="2.160.20.10">
    <property type="entry name" value="Single-stranded right-handed beta-helix, Pectin lyase-like"/>
    <property type="match status" value="2"/>
</dbReference>
<keyword evidence="6 8" id="KW-0326">Glycosidase</keyword>
<dbReference type="GO" id="GO:0005975">
    <property type="term" value="P:carbohydrate metabolic process"/>
    <property type="evidence" value="ECO:0007669"/>
    <property type="project" value="InterPro"/>
</dbReference>
<proteinExistence type="inferred from homology"/>
<evidence type="ECO:0000256" key="2">
    <source>
        <dbReference type="ARBA" id="ARBA00008834"/>
    </source>
</evidence>
<dbReference type="SUPFAM" id="SSF51126">
    <property type="entry name" value="Pectin lyase-like"/>
    <property type="match status" value="1"/>
</dbReference>
<evidence type="ECO:0000313" key="11">
    <source>
        <dbReference type="Proteomes" id="UP000594263"/>
    </source>
</evidence>
<evidence type="ECO:0000256" key="7">
    <source>
        <dbReference type="ARBA" id="ARBA00023316"/>
    </source>
</evidence>
<comment type="subcellular location">
    <subcellularLocation>
        <location evidence="1">Secreted</location>
        <location evidence="1">Cell wall</location>
    </subcellularLocation>
</comment>
<keyword evidence="5 8" id="KW-0378">Hydrolase</keyword>
<dbReference type="InterPro" id="IPR011050">
    <property type="entry name" value="Pectin_lyase_fold/virulence"/>
</dbReference>
<keyword evidence="4" id="KW-0964">Secreted</keyword>
<dbReference type="Proteomes" id="UP000594263">
    <property type="component" value="Unplaced"/>
</dbReference>
<comment type="similarity">
    <text evidence="2 8">Belongs to the glycosyl hydrolase 28 family.</text>
</comment>
<evidence type="ECO:0008006" key="12">
    <source>
        <dbReference type="Google" id="ProtNLM"/>
    </source>
</evidence>
<evidence type="ECO:0000313" key="10">
    <source>
        <dbReference type="EnsemblPlants" id="Kaladp0487s0004.1.v1.1"/>
    </source>
</evidence>